<keyword evidence="2" id="KW-0472">Membrane</keyword>
<evidence type="ECO:0000313" key="3">
    <source>
        <dbReference type="EMBL" id="MEJ2867238.1"/>
    </source>
</evidence>
<feature type="region of interest" description="Disordered" evidence="1">
    <location>
        <begin position="374"/>
        <end position="442"/>
    </location>
</feature>
<comment type="caution">
    <text evidence="3">The sequence shown here is derived from an EMBL/GenBank/DDBJ whole genome shotgun (WGS) entry which is preliminary data.</text>
</comment>
<keyword evidence="3" id="KW-0378">Hydrolase</keyword>
<feature type="compositionally biased region" description="Pro residues" evidence="1">
    <location>
        <begin position="378"/>
        <end position="414"/>
    </location>
</feature>
<organism evidence="3 4">
    <name type="scientific">Actinomycetospora aurantiaca</name>
    <dbReference type="NCBI Taxonomy" id="3129233"/>
    <lineage>
        <taxon>Bacteria</taxon>
        <taxon>Bacillati</taxon>
        <taxon>Actinomycetota</taxon>
        <taxon>Actinomycetes</taxon>
        <taxon>Pseudonocardiales</taxon>
        <taxon>Pseudonocardiaceae</taxon>
        <taxon>Actinomycetospora</taxon>
    </lineage>
</organism>
<keyword evidence="3" id="KW-0482">Metalloprotease</keyword>
<feature type="transmembrane region" description="Helical" evidence="2">
    <location>
        <begin position="253"/>
        <end position="273"/>
    </location>
</feature>
<dbReference type="PANTHER" id="PTHR36844">
    <property type="entry name" value="PROTEASE PRSW"/>
    <property type="match status" value="1"/>
</dbReference>
<feature type="transmembrane region" description="Helical" evidence="2">
    <location>
        <begin position="116"/>
        <end position="140"/>
    </location>
</feature>
<feature type="transmembrane region" description="Helical" evidence="2">
    <location>
        <begin position="222"/>
        <end position="241"/>
    </location>
</feature>
<dbReference type="GO" id="GO:0008237">
    <property type="term" value="F:metallopeptidase activity"/>
    <property type="evidence" value="ECO:0007669"/>
    <property type="project" value="UniProtKB-KW"/>
</dbReference>
<feature type="transmembrane region" description="Helical" evidence="2">
    <location>
        <begin position="183"/>
        <end position="210"/>
    </location>
</feature>
<dbReference type="InterPro" id="IPR026898">
    <property type="entry name" value="PrsW"/>
</dbReference>
<feature type="compositionally biased region" description="Pro residues" evidence="1">
    <location>
        <begin position="421"/>
        <end position="442"/>
    </location>
</feature>
<reference evidence="3 4" key="1">
    <citation type="submission" date="2024-03" db="EMBL/GenBank/DDBJ databases">
        <title>Actinomycetospora sp. OC33-EN08, a novel actinomycete isolated from wild orchid (Aerides multiflora).</title>
        <authorList>
            <person name="Suriyachadkun C."/>
        </authorList>
    </citation>
    <scope>NUCLEOTIDE SEQUENCE [LARGE SCALE GENOMIC DNA]</scope>
    <source>
        <strain evidence="3 4">OC33-EN08</strain>
    </source>
</reference>
<evidence type="ECO:0000256" key="1">
    <source>
        <dbReference type="SAM" id="MobiDB-lite"/>
    </source>
</evidence>
<dbReference type="EMBL" id="JBBEGN010000002">
    <property type="protein sequence ID" value="MEJ2867238.1"/>
    <property type="molecule type" value="Genomic_DNA"/>
</dbReference>
<evidence type="ECO:0000256" key="2">
    <source>
        <dbReference type="SAM" id="Phobius"/>
    </source>
</evidence>
<name>A0ABU8MJW9_9PSEU</name>
<feature type="transmembrane region" description="Helical" evidence="2">
    <location>
        <begin position="16"/>
        <end position="38"/>
    </location>
</feature>
<protein>
    <submittedName>
        <fullName evidence="3">PrsW family intramembrane metalloprotease</fullName>
    </submittedName>
</protein>
<feature type="transmembrane region" description="Helical" evidence="2">
    <location>
        <begin position="44"/>
        <end position="65"/>
    </location>
</feature>
<dbReference type="Proteomes" id="UP001385809">
    <property type="component" value="Unassembled WGS sequence"/>
</dbReference>
<accession>A0ABU8MJW9</accession>
<proteinExistence type="predicted"/>
<keyword evidence="2" id="KW-0812">Transmembrane</keyword>
<keyword evidence="3" id="KW-0645">Protease</keyword>
<dbReference type="Pfam" id="PF13367">
    <property type="entry name" value="PrsW-protease"/>
    <property type="match status" value="1"/>
</dbReference>
<sequence>MIASPVRLAPQQRRTLVWPVVGLIVLGVCALAAVGLASTEIGPGGVIVGAICAMLPVGPVLLAFAWIDRWEPEPPRLLLTAFLWGAGFAALVALIINSSAVLAAELLLGQGQGDVVGAVISAPLVEEFVKGAFVVGLLLFRRREFDGIVDGIVYAGFVGAGFAFTENIIYFGRAFTDDGSAPVAGVIATFILRGLLSPFAHPLFTAMTGIGVGIAASVRSRALGAGAILLGYVLAVVLHALWNSATQLGPGFFGIYILIMVPLFLALIALVVWQRRREKEVLARQMPGFAAAGWIAESEVPLLGSMSGRRRWLTAVRRTAGKPAAAAVVHYQHAVSELAFLRARAERGAIPPDPRWHAELLDNVVRTRMAAVNAPGVPQQPPPGPPRPPTGPFPTAGPPGPPRPPQQQPYPPSGPWQQQPPSAPNPAQYPPSGPWQQPPPHY</sequence>
<feature type="transmembrane region" description="Helical" evidence="2">
    <location>
        <begin position="77"/>
        <end position="96"/>
    </location>
</feature>
<keyword evidence="2" id="KW-1133">Transmembrane helix</keyword>
<feature type="transmembrane region" description="Helical" evidence="2">
    <location>
        <begin position="152"/>
        <end position="171"/>
    </location>
</feature>
<evidence type="ECO:0000313" key="4">
    <source>
        <dbReference type="Proteomes" id="UP001385809"/>
    </source>
</evidence>
<keyword evidence="4" id="KW-1185">Reference proteome</keyword>
<gene>
    <name evidence="3" type="ORF">WCD74_05635</name>
</gene>
<dbReference type="PANTHER" id="PTHR36844:SF1">
    <property type="entry name" value="PROTEASE PRSW"/>
    <property type="match status" value="1"/>
</dbReference>
<dbReference type="RefSeq" id="WP_337693857.1">
    <property type="nucleotide sequence ID" value="NZ_JBBEGN010000002.1"/>
</dbReference>